<keyword evidence="8" id="KW-0926">Vacuole</keyword>
<keyword evidence="7 8" id="KW-0472">Membrane</keyword>
<evidence type="ECO:0000256" key="6">
    <source>
        <dbReference type="ARBA" id="ARBA00022989"/>
    </source>
</evidence>
<feature type="transmembrane region" description="Helical" evidence="8">
    <location>
        <begin position="12"/>
        <end position="35"/>
    </location>
</feature>
<dbReference type="InterPro" id="IPR003492">
    <property type="entry name" value="Battenin_disease_Cln3"/>
</dbReference>
<feature type="transmembrane region" description="Helical" evidence="8">
    <location>
        <begin position="79"/>
        <end position="98"/>
    </location>
</feature>
<feature type="transmembrane region" description="Helical" evidence="8">
    <location>
        <begin position="286"/>
        <end position="304"/>
    </location>
</feature>
<keyword evidence="3" id="KW-0813">Transport</keyword>
<dbReference type="SUPFAM" id="SSF103473">
    <property type="entry name" value="MFS general substrate transporter"/>
    <property type="match status" value="1"/>
</dbReference>
<proteinExistence type="inferred from homology"/>
<evidence type="ECO:0000256" key="2">
    <source>
        <dbReference type="ARBA" id="ARBA00007467"/>
    </source>
</evidence>
<feature type="transmembrane region" description="Helical" evidence="8">
    <location>
        <begin position="47"/>
        <end position="67"/>
    </location>
</feature>
<gene>
    <name evidence="9" type="ORF">GNLVRS02_ARAD1C06600g</name>
</gene>
<dbReference type="EMBL" id="HG937693">
    <property type="protein sequence ID" value="CDP34184.1"/>
    <property type="molecule type" value="Genomic_DNA"/>
</dbReference>
<evidence type="ECO:0000256" key="8">
    <source>
        <dbReference type="RuleBase" id="RU361113"/>
    </source>
</evidence>
<feature type="transmembrane region" description="Helical" evidence="8">
    <location>
        <begin position="378"/>
        <end position="401"/>
    </location>
</feature>
<comment type="similarity">
    <text evidence="2 8">Belongs to the battenin family.</text>
</comment>
<dbReference type="PRINTS" id="PR01315">
    <property type="entry name" value="BATTENIN"/>
</dbReference>
<dbReference type="GO" id="GO:0006865">
    <property type="term" value="P:amino acid transport"/>
    <property type="evidence" value="ECO:0007669"/>
    <property type="project" value="UniProtKB-KW"/>
</dbReference>
<organism evidence="9">
    <name type="scientific">Blastobotrys adeninivorans</name>
    <name type="common">Yeast</name>
    <name type="synonym">Arxula adeninivorans</name>
    <dbReference type="NCBI Taxonomy" id="409370"/>
    <lineage>
        <taxon>Eukaryota</taxon>
        <taxon>Fungi</taxon>
        <taxon>Dikarya</taxon>
        <taxon>Ascomycota</taxon>
        <taxon>Saccharomycotina</taxon>
        <taxon>Dipodascomycetes</taxon>
        <taxon>Dipodascales</taxon>
        <taxon>Trichomonascaceae</taxon>
        <taxon>Blastobotrys</taxon>
    </lineage>
</organism>
<comment type="subcellular location">
    <subcellularLocation>
        <location evidence="1">Endomembrane system</location>
        <topology evidence="1">Multi-pass membrane protein</topology>
    </subcellularLocation>
    <subcellularLocation>
        <location evidence="8">Vacuole membrane</location>
        <topology evidence="8">Multi-pass membrane protein</topology>
    </subcellularLocation>
</comment>
<dbReference type="GO" id="GO:0051453">
    <property type="term" value="P:regulation of intracellular pH"/>
    <property type="evidence" value="ECO:0007669"/>
    <property type="project" value="TreeGrafter"/>
</dbReference>
<dbReference type="PhylomeDB" id="A0A060T0D8"/>
<dbReference type="Gene3D" id="1.20.1250.20">
    <property type="entry name" value="MFS general substrate transporter like domains"/>
    <property type="match status" value="1"/>
</dbReference>
<dbReference type="InterPro" id="IPR036259">
    <property type="entry name" value="MFS_trans_sf"/>
</dbReference>
<reference evidence="9" key="2">
    <citation type="submission" date="2014-06" db="EMBL/GenBank/DDBJ databases">
        <title>The complete genome of Blastobotrys (Arxula) adeninivorans LS3 - a yeast of biotechnological interest.</title>
        <authorList>
            <person name="Kunze G."/>
            <person name="Gaillardin C."/>
            <person name="Czernicka M."/>
            <person name="Durrens P."/>
            <person name="Martin T."/>
            <person name="Boer E."/>
            <person name="Gabaldon T."/>
            <person name="Cruz J."/>
            <person name="Talla E."/>
            <person name="Marck C."/>
            <person name="Goffeau A."/>
            <person name="Barbe V."/>
            <person name="Baret P."/>
            <person name="Baronian K."/>
            <person name="Beier S."/>
            <person name="Bleykasten C."/>
            <person name="Bode R."/>
            <person name="Casaregola S."/>
            <person name="Despons L."/>
            <person name="Fairhead C."/>
            <person name="Giersberg M."/>
            <person name="Gierski P."/>
            <person name="Hahnel U."/>
            <person name="Hartmann A."/>
            <person name="Jankowska D."/>
            <person name="Jubin C."/>
            <person name="Jung P."/>
            <person name="Lafontaine I."/>
            <person name="Leh-Louis V."/>
            <person name="Lemaire M."/>
            <person name="Marcet-Houben M."/>
            <person name="Mascher M."/>
            <person name="Morel G."/>
            <person name="Richard G.-F."/>
            <person name="Riechen J."/>
            <person name="Sacerdot C."/>
            <person name="Sarkar A."/>
            <person name="Savel G."/>
            <person name="Schacherer J."/>
            <person name="Sherman D."/>
            <person name="Straub M.-L."/>
            <person name="Stein N."/>
            <person name="Thierry A."/>
            <person name="Trautwein-Schult A."/>
            <person name="Westhof E."/>
            <person name="Worch S."/>
            <person name="Dujon B."/>
            <person name="Souciet J.-L."/>
            <person name="Wincker P."/>
            <person name="Scholz U."/>
            <person name="Neuveglise N."/>
        </authorList>
    </citation>
    <scope>NUCLEOTIDE SEQUENCE</scope>
    <source>
        <strain evidence="9">LS3</strain>
    </source>
</reference>
<dbReference type="Pfam" id="PF02487">
    <property type="entry name" value="CLN3"/>
    <property type="match status" value="1"/>
</dbReference>
<evidence type="ECO:0000256" key="1">
    <source>
        <dbReference type="ARBA" id="ARBA00004127"/>
    </source>
</evidence>
<evidence type="ECO:0000256" key="4">
    <source>
        <dbReference type="ARBA" id="ARBA00022692"/>
    </source>
</evidence>
<evidence type="ECO:0000256" key="7">
    <source>
        <dbReference type="ARBA" id="ARBA00023136"/>
    </source>
</evidence>
<keyword evidence="5" id="KW-0029">Amino-acid transport</keyword>
<dbReference type="PIRSF" id="PIRSF015974">
    <property type="entry name" value="CLN3_BTN1"/>
    <property type="match status" value="1"/>
</dbReference>
<feature type="transmembrane region" description="Helical" evidence="8">
    <location>
        <begin position="104"/>
        <end position="124"/>
    </location>
</feature>
<evidence type="ECO:0000313" key="9">
    <source>
        <dbReference type="EMBL" id="CDP34184.1"/>
    </source>
</evidence>
<dbReference type="AlphaFoldDB" id="A0A060T0D8"/>
<reference evidence="9" key="1">
    <citation type="submission" date="2014-02" db="EMBL/GenBank/DDBJ databases">
        <authorList>
            <person name="Genoscope - CEA"/>
        </authorList>
    </citation>
    <scope>NUCLEOTIDE SEQUENCE</scope>
    <source>
        <strain evidence="9">LS3</strain>
    </source>
</reference>
<keyword evidence="6 8" id="KW-1133">Transmembrane helix</keyword>
<feature type="transmembrane region" description="Helical" evidence="8">
    <location>
        <begin position="136"/>
        <end position="156"/>
    </location>
</feature>
<dbReference type="PANTHER" id="PTHR10981:SF0">
    <property type="entry name" value="BATTENIN"/>
    <property type="match status" value="1"/>
</dbReference>
<keyword evidence="4 8" id="KW-0812">Transmembrane</keyword>
<name>A0A060T0D8_BLAAD</name>
<feature type="transmembrane region" description="Helical" evidence="8">
    <location>
        <begin position="248"/>
        <end position="266"/>
    </location>
</feature>
<evidence type="ECO:0000256" key="3">
    <source>
        <dbReference type="ARBA" id="ARBA00022448"/>
    </source>
</evidence>
<dbReference type="InterPro" id="IPR018460">
    <property type="entry name" value="Battenin_disease_Cln3_subgr"/>
</dbReference>
<dbReference type="PANTHER" id="PTHR10981">
    <property type="entry name" value="BATTENIN"/>
    <property type="match status" value="1"/>
</dbReference>
<protein>
    <recommendedName>
        <fullName evidence="8">Protein BTN</fullName>
    </recommendedName>
</protein>
<dbReference type="GO" id="GO:0005774">
    <property type="term" value="C:vacuolar membrane"/>
    <property type="evidence" value="ECO:0007669"/>
    <property type="project" value="UniProtKB-SubCell"/>
</dbReference>
<evidence type="ECO:0000256" key="5">
    <source>
        <dbReference type="ARBA" id="ARBA00022970"/>
    </source>
</evidence>
<feature type="transmembrane region" description="Helical" evidence="8">
    <location>
        <begin position="162"/>
        <end position="180"/>
    </location>
</feature>
<accession>A0A060T0D8</accession>
<sequence>MNALLGVSHNARVFMAFWVFGLVNNVLYVVILSAAIDLVGPEAPKAIVLLADVLPSFLIKLACPFFIQRIPYPVRIASLIALSSVGILTIAFSSTVVLRLAGVVLASLSSGLGETSFLALTHFYEDWSLPGFSSGTGGAGLVGSFAFLVMTTWIGLSVRTSLIVFSAVPFSFWATYALVLPPATAKYELLNPDSESDGELTGRSDESLGPSHVEELANKYNAAPMELPKSRKELIDSMRVTLNRIKPLFVPFMLPLALVYLAEYLINQGISPTLLFPLEEMPFSRYRDAYVTYGTLYQLGVLISRSSSPFFRVRKIYYPSILQAVNTFICILQSLFVIIPNIYILFLLMFYEGLLGGLAYVNTYLLVTETVPLHEREFALGAVGMSDSAGVVMSGIISLWLEKSLCRYQKSTGRPWCDYE</sequence>
<dbReference type="GO" id="GO:0012505">
    <property type="term" value="C:endomembrane system"/>
    <property type="evidence" value="ECO:0007669"/>
    <property type="project" value="UniProtKB-SubCell"/>
</dbReference>